<evidence type="ECO:0000313" key="21">
    <source>
        <dbReference type="EMBL" id="OQV24329.1"/>
    </source>
</evidence>
<dbReference type="GO" id="GO:0098621">
    <property type="term" value="F:O-phosphoseryl-tRNA(Sec) selenium transferase activity"/>
    <property type="evidence" value="ECO:0007669"/>
    <property type="project" value="UniProtKB-EC"/>
</dbReference>
<evidence type="ECO:0000256" key="20">
    <source>
        <dbReference type="PIRSR" id="PIRSR017689-50"/>
    </source>
</evidence>
<keyword evidence="9 18" id="KW-0694">RNA-binding</keyword>
<evidence type="ECO:0000256" key="14">
    <source>
        <dbReference type="ARBA" id="ARBA00030669"/>
    </source>
</evidence>
<keyword evidence="11 18" id="KW-0648">Protein biosynthesis</keyword>
<dbReference type="Gene3D" id="3.40.640.10">
    <property type="entry name" value="Type I PLP-dependent aspartate aminotransferase-like (Major domain)"/>
    <property type="match status" value="1"/>
</dbReference>
<keyword evidence="12 18" id="KW-0711">Selenium</keyword>
<evidence type="ECO:0000313" key="22">
    <source>
        <dbReference type="Proteomes" id="UP000192578"/>
    </source>
</evidence>
<comment type="similarity">
    <text evidence="4 18">Belongs to the SepSecS family.</text>
</comment>
<feature type="binding site" evidence="19">
    <location>
        <position position="97"/>
    </location>
    <ligand>
        <name>substrate</name>
    </ligand>
</feature>
<evidence type="ECO:0000256" key="7">
    <source>
        <dbReference type="ARBA" id="ARBA00022555"/>
    </source>
</evidence>
<dbReference type="UniPathway" id="UPA00906">
    <property type="reaction ID" value="UER00898"/>
</dbReference>
<evidence type="ECO:0000256" key="10">
    <source>
        <dbReference type="ARBA" id="ARBA00022898"/>
    </source>
</evidence>
<protein>
    <recommendedName>
        <fullName evidence="6 18">O-phosphoseryl-tRNA(Sec) selenium transferase</fullName>
        <ecNumber evidence="5 18">2.9.1.2</ecNumber>
    </recommendedName>
    <alternativeName>
        <fullName evidence="14 18">Selenocysteine synthase</fullName>
    </alternativeName>
    <alternativeName>
        <fullName evidence="15 18">Selenocysteinyl-tRNA(Sec) synthase</fullName>
    </alternativeName>
    <alternativeName>
        <fullName evidence="16 18">Sep-tRNA:Sec-tRNA synthase</fullName>
    </alternativeName>
</protein>
<organism evidence="21 22">
    <name type="scientific">Hypsibius exemplaris</name>
    <name type="common">Freshwater tardigrade</name>
    <dbReference type="NCBI Taxonomy" id="2072580"/>
    <lineage>
        <taxon>Eukaryota</taxon>
        <taxon>Metazoa</taxon>
        <taxon>Ecdysozoa</taxon>
        <taxon>Tardigrada</taxon>
        <taxon>Eutardigrada</taxon>
        <taxon>Parachela</taxon>
        <taxon>Hypsibioidea</taxon>
        <taxon>Hypsibiidae</taxon>
        <taxon>Hypsibius</taxon>
    </lineage>
</organism>
<dbReference type="PIRSF" id="PIRSF017689">
    <property type="entry name" value="SepSecS"/>
    <property type="match status" value="1"/>
</dbReference>
<evidence type="ECO:0000256" key="2">
    <source>
        <dbReference type="ARBA" id="ARBA00002552"/>
    </source>
</evidence>
<evidence type="ECO:0000256" key="12">
    <source>
        <dbReference type="ARBA" id="ARBA00023266"/>
    </source>
</evidence>
<name>A0A1W0X9W5_HYPEX</name>
<dbReference type="GO" id="GO:0000049">
    <property type="term" value="F:tRNA binding"/>
    <property type="evidence" value="ECO:0007669"/>
    <property type="project" value="UniProtKB-UniRule"/>
</dbReference>
<dbReference type="InterPro" id="IPR008829">
    <property type="entry name" value="SepSecS/SepCysS"/>
</dbReference>
<evidence type="ECO:0000256" key="1">
    <source>
        <dbReference type="ARBA" id="ARBA00001933"/>
    </source>
</evidence>
<dbReference type="GO" id="GO:0001717">
    <property type="term" value="P:conversion of seryl-tRNAsec to selenocys-tRNAsec"/>
    <property type="evidence" value="ECO:0007669"/>
    <property type="project" value="UniProtKB-UniRule"/>
</dbReference>
<dbReference type="InterPro" id="IPR015421">
    <property type="entry name" value="PyrdxlP-dep_Trfase_major"/>
</dbReference>
<dbReference type="InterPro" id="IPR019872">
    <property type="entry name" value="Sec-tRNA_Se_transferase"/>
</dbReference>
<feature type="binding site" evidence="19">
    <location>
        <position position="105"/>
    </location>
    <ligand>
        <name>substrate</name>
    </ligand>
</feature>
<dbReference type="Pfam" id="PF05889">
    <property type="entry name" value="SepSecS"/>
    <property type="match status" value="1"/>
</dbReference>
<comment type="function">
    <text evidence="2 18">Converts O-phosphoseryl-tRNA(Sec) to selenocysteinyl-tRNA(Sec) required for selenoprotein biosynthesis.</text>
</comment>
<reference evidence="22" key="1">
    <citation type="submission" date="2017-01" db="EMBL/GenBank/DDBJ databases">
        <title>Comparative genomics of anhydrobiosis in the tardigrade Hypsibius dujardini.</title>
        <authorList>
            <person name="Yoshida Y."/>
            <person name="Koutsovoulos G."/>
            <person name="Laetsch D."/>
            <person name="Stevens L."/>
            <person name="Kumar S."/>
            <person name="Horikawa D."/>
            <person name="Ishino K."/>
            <person name="Komine S."/>
            <person name="Tomita M."/>
            <person name="Blaxter M."/>
            <person name="Arakawa K."/>
        </authorList>
    </citation>
    <scope>NUCLEOTIDE SEQUENCE [LARGE SCALE GENOMIC DNA]</scope>
    <source>
        <strain evidence="22">Z151</strain>
    </source>
</reference>
<evidence type="ECO:0000256" key="16">
    <source>
        <dbReference type="ARBA" id="ARBA00032693"/>
    </source>
</evidence>
<evidence type="ECO:0000256" key="18">
    <source>
        <dbReference type="PIRNR" id="PIRNR017689"/>
    </source>
</evidence>
<dbReference type="OrthoDB" id="10263545at2759"/>
<comment type="subcellular location">
    <subcellularLocation>
        <location evidence="18">Cytoplasm</location>
    </subcellularLocation>
</comment>
<evidence type="ECO:0000256" key="3">
    <source>
        <dbReference type="ARBA" id="ARBA00004822"/>
    </source>
</evidence>
<comment type="pathway">
    <text evidence="3 18">Aminoacyl-tRNA biosynthesis; selenocysteinyl-tRNA(Sec) biosynthesis; selenocysteinyl-tRNA(Sec) from L-seryl-tRNA(Sec) (archaeal/eukaryal route): step 2/2.</text>
</comment>
<feature type="site" description="May act as a substrate filter by repelling compounds with a negatively charged alpha-carboxylate" evidence="20">
    <location>
        <position position="74"/>
    </location>
</feature>
<evidence type="ECO:0000256" key="9">
    <source>
        <dbReference type="ARBA" id="ARBA00022884"/>
    </source>
</evidence>
<evidence type="ECO:0000256" key="4">
    <source>
        <dbReference type="ARBA" id="ARBA00007037"/>
    </source>
</evidence>
<dbReference type="GO" id="GO:0005737">
    <property type="term" value="C:cytoplasm"/>
    <property type="evidence" value="ECO:0007669"/>
    <property type="project" value="UniProtKB-SubCell"/>
</dbReference>
<dbReference type="PANTHER" id="PTHR12944:SF2">
    <property type="entry name" value="O-PHOSPHOSERYL-TRNA(SEC) SELENIUM TRANSFERASE"/>
    <property type="match status" value="1"/>
</dbReference>
<evidence type="ECO:0000256" key="5">
    <source>
        <dbReference type="ARBA" id="ARBA00012464"/>
    </source>
</evidence>
<feature type="binding site" evidence="19">
    <location>
        <position position="75"/>
    </location>
    <ligand>
        <name>pyridoxal 5'-phosphate</name>
        <dbReference type="ChEBI" id="CHEBI:597326"/>
    </ligand>
</feature>
<comment type="caution">
    <text evidence="21">The sequence shown here is derived from an EMBL/GenBank/DDBJ whole genome shotgun (WGS) entry which is preliminary data.</text>
</comment>
<dbReference type="SUPFAM" id="SSF53383">
    <property type="entry name" value="PLP-dependent transferases"/>
    <property type="match status" value="1"/>
</dbReference>
<feature type="binding site" evidence="19">
    <location>
        <position position="98"/>
    </location>
    <ligand>
        <name>substrate</name>
    </ligand>
</feature>
<dbReference type="NCBIfam" id="TIGR03531">
    <property type="entry name" value="selenium_SpcS"/>
    <property type="match status" value="1"/>
</dbReference>
<dbReference type="PANTHER" id="PTHR12944">
    <property type="entry name" value="SOLUBLE LIVER ANTIGEN/LIVER PANCREAS ANTIGEN"/>
    <property type="match status" value="1"/>
</dbReference>
<feature type="modified residue" description="N6-(pyridoxal phosphate)lysine" evidence="20">
    <location>
        <position position="284"/>
    </location>
</feature>
<dbReference type="EMBL" id="MTYJ01000007">
    <property type="protein sequence ID" value="OQV24329.1"/>
    <property type="molecule type" value="Genomic_DNA"/>
</dbReference>
<feature type="binding site" evidence="19">
    <location>
        <position position="313"/>
    </location>
    <ligand>
        <name>substrate</name>
    </ligand>
</feature>
<dbReference type="EC" id="2.9.1.2" evidence="5 18"/>
<dbReference type="GO" id="GO:0001514">
    <property type="term" value="P:selenocysteine incorporation"/>
    <property type="evidence" value="ECO:0007669"/>
    <property type="project" value="TreeGrafter"/>
</dbReference>
<dbReference type="AlphaFoldDB" id="A0A1W0X9W5"/>
<feature type="binding site" evidence="19">
    <location>
        <position position="271"/>
    </location>
    <ligand>
        <name>tRNA</name>
        <dbReference type="ChEBI" id="CHEBI:17843"/>
    </ligand>
</feature>
<dbReference type="Proteomes" id="UP000192578">
    <property type="component" value="Unassembled WGS sequence"/>
</dbReference>
<evidence type="ECO:0000256" key="11">
    <source>
        <dbReference type="ARBA" id="ARBA00022917"/>
    </source>
</evidence>
<keyword evidence="22" id="KW-1185">Reference proteome</keyword>
<evidence type="ECO:0000256" key="15">
    <source>
        <dbReference type="ARBA" id="ARBA00032048"/>
    </source>
</evidence>
<comment type="subunit">
    <text evidence="13">Homotetramer formed by a catalytic dimer and a non-catalytic dimer serving as a binding platform that orients tRNASec for catalysis. Each tetramer binds the CCA ends of two tRNAs which point to the active sites of the catalytic dimer.</text>
</comment>
<evidence type="ECO:0000256" key="6">
    <source>
        <dbReference type="ARBA" id="ARBA00021963"/>
    </source>
</evidence>
<dbReference type="InterPro" id="IPR015424">
    <property type="entry name" value="PyrdxlP-dep_Trfase"/>
</dbReference>
<accession>A0A1W0X9W5</accession>
<keyword evidence="7 18" id="KW-0820">tRNA-binding</keyword>
<evidence type="ECO:0000256" key="13">
    <source>
        <dbReference type="ARBA" id="ARBA00026053"/>
    </source>
</evidence>
<comment type="cofactor">
    <cofactor evidence="1 18 20">
        <name>pyridoxal 5'-phosphate</name>
        <dbReference type="ChEBI" id="CHEBI:597326"/>
    </cofactor>
</comment>
<keyword evidence="10 18" id="KW-0663">Pyridoxal phosphate</keyword>
<keyword evidence="8 18" id="KW-0808">Transferase</keyword>
<evidence type="ECO:0000256" key="17">
    <source>
        <dbReference type="ARBA" id="ARBA00048808"/>
    </source>
</evidence>
<comment type="catalytic activity">
    <reaction evidence="17 18">
        <text>O-phospho-L-seryl-tRNA(Sec) + selenophosphate + H2O = L-selenocysteinyl-tRNA(Sec) + 2 phosphate</text>
        <dbReference type="Rhea" id="RHEA:25041"/>
        <dbReference type="Rhea" id="RHEA-COMP:9743"/>
        <dbReference type="Rhea" id="RHEA-COMP:9947"/>
        <dbReference type="ChEBI" id="CHEBI:15377"/>
        <dbReference type="ChEBI" id="CHEBI:16144"/>
        <dbReference type="ChEBI" id="CHEBI:43474"/>
        <dbReference type="ChEBI" id="CHEBI:78551"/>
        <dbReference type="ChEBI" id="CHEBI:78573"/>
        <dbReference type="EC" id="2.9.1.2"/>
    </reaction>
</comment>
<proteinExistence type="inferred from homology"/>
<gene>
    <name evidence="21" type="ORF">BV898_01868</name>
</gene>
<evidence type="ECO:0000256" key="19">
    <source>
        <dbReference type="PIRSR" id="PIRSR017689-1"/>
    </source>
</evidence>
<keyword evidence="18" id="KW-0963">Cytoplasm</keyword>
<sequence>MDGQSYELCMKILPKTYVQQADDAKSAARKSINLLLEQKRIPEVGFSDVLIRCLLSDLADMDSSNFPANCGAGEREGRIFSGLVADRHFRMSHGVGRSGELTAVQPKAAGSSIIAKLADSLALHALKIAGAIHVATCFVVPSCTGMTLCLTFLALRKARPSARYIIWPRVDQKSCFKSMLTAGYIPVVIENIMVEDELCTHVSEIACQIEKLGAENILCVHSTTSCFAPRAPDNLPAIARLCKSFGIPHVVNNAYGTQSSKCMHLVEEAARVGRVDAFVQSLDKNYMVPVGGCLFASYDPEFAQAVSCMYPGRASAAPSLDLLVTLLSMGVTRYKQLLKERKETFNYLKYQLEVLAAQFQERVLRTPSNHISLALTLSTLDEDKCTMLGSMLFLRGVSGARVVPRAAKQVLEDHAFLGFGSHTNTPSVPYLTVAAAIGMTNDEVNVFVSRFEKAFAKLRTPSTAPADRDVDTTAVGD</sequence>
<evidence type="ECO:0000256" key="8">
    <source>
        <dbReference type="ARBA" id="ARBA00022679"/>
    </source>
</evidence>
<feature type="binding site" evidence="19">
    <location>
        <position position="395"/>
    </location>
    <ligand>
        <name>tRNA</name>
        <dbReference type="ChEBI" id="CHEBI:17843"/>
    </ligand>
</feature>